<dbReference type="EMBL" id="JBHSLV010000012">
    <property type="protein sequence ID" value="MFC5392586.1"/>
    <property type="molecule type" value="Genomic_DNA"/>
</dbReference>
<organism evidence="6 7">
    <name type="scientific">Bosea vestrisii</name>
    <dbReference type="NCBI Taxonomy" id="151416"/>
    <lineage>
        <taxon>Bacteria</taxon>
        <taxon>Pseudomonadati</taxon>
        <taxon>Pseudomonadota</taxon>
        <taxon>Alphaproteobacteria</taxon>
        <taxon>Hyphomicrobiales</taxon>
        <taxon>Boseaceae</taxon>
        <taxon>Bosea</taxon>
    </lineage>
</organism>
<dbReference type="PANTHER" id="PTHR30363">
    <property type="entry name" value="HTH-TYPE TRANSCRIPTIONAL REGULATOR SRLR-RELATED"/>
    <property type="match status" value="1"/>
</dbReference>
<keyword evidence="4" id="KW-0804">Transcription</keyword>
<feature type="domain" description="HTH deoR-type" evidence="5">
    <location>
        <begin position="3"/>
        <end position="58"/>
    </location>
</feature>
<keyword evidence="2" id="KW-0805">Transcription regulation</keyword>
<dbReference type="InterPro" id="IPR001034">
    <property type="entry name" value="DeoR_HTH"/>
</dbReference>
<dbReference type="InterPro" id="IPR037171">
    <property type="entry name" value="NagB/RpiA_transferase-like"/>
</dbReference>
<dbReference type="PROSITE" id="PS51000">
    <property type="entry name" value="HTH_DEOR_2"/>
    <property type="match status" value="1"/>
</dbReference>
<dbReference type="PANTHER" id="PTHR30363:SF4">
    <property type="entry name" value="GLYCEROL-3-PHOSPHATE REGULON REPRESSOR"/>
    <property type="match status" value="1"/>
</dbReference>
<evidence type="ECO:0000256" key="3">
    <source>
        <dbReference type="ARBA" id="ARBA00023125"/>
    </source>
</evidence>
<dbReference type="Pfam" id="PF00455">
    <property type="entry name" value="DeoRC"/>
    <property type="match status" value="1"/>
</dbReference>
<dbReference type="Pfam" id="PF08220">
    <property type="entry name" value="HTH_DeoR"/>
    <property type="match status" value="1"/>
</dbReference>
<dbReference type="SUPFAM" id="SSF100950">
    <property type="entry name" value="NagB/RpiA/CoA transferase-like"/>
    <property type="match status" value="1"/>
</dbReference>
<gene>
    <name evidence="6" type="ORF">ACFPPC_08035</name>
</gene>
<protein>
    <submittedName>
        <fullName evidence="6">DeoR/GlpR family DNA-binding transcription regulator</fullName>
    </submittedName>
</protein>
<comment type="caution">
    <text evidence="6">The sequence shown here is derived from an EMBL/GenBank/DDBJ whole genome shotgun (WGS) entry which is preliminary data.</text>
</comment>
<name>A0ABW0H635_9HYPH</name>
<dbReference type="InterPro" id="IPR018356">
    <property type="entry name" value="Tscrpt_reg_HTH_DeoR_CS"/>
</dbReference>
<keyword evidence="7" id="KW-1185">Reference proteome</keyword>
<dbReference type="RefSeq" id="WP_291671938.1">
    <property type="nucleotide sequence ID" value="NZ_JBHSLV010000012.1"/>
</dbReference>
<dbReference type="GO" id="GO:0003677">
    <property type="term" value="F:DNA binding"/>
    <property type="evidence" value="ECO:0007669"/>
    <property type="project" value="UniProtKB-KW"/>
</dbReference>
<evidence type="ECO:0000256" key="2">
    <source>
        <dbReference type="ARBA" id="ARBA00023015"/>
    </source>
</evidence>
<dbReference type="PROSITE" id="PS00894">
    <property type="entry name" value="HTH_DEOR_1"/>
    <property type="match status" value="1"/>
</dbReference>
<proteinExistence type="predicted"/>
<dbReference type="PRINTS" id="PR00037">
    <property type="entry name" value="HTHLACR"/>
</dbReference>
<reference evidence="7" key="1">
    <citation type="journal article" date="2019" name="Int. J. Syst. Evol. Microbiol.">
        <title>The Global Catalogue of Microorganisms (GCM) 10K type strain sequencing project: providing services to taxonomists for standard genome sequencing and annotation.</title>
        <authorList>
            <consortium name="The Broad Institute Genomics Platform"/>
            <consortium name="The Broad Institute Genome Sequencing Center for Infectious Disease"/>
            <person name="Wu L."/>
            <person name="Ma J."/>
        </authorList>
    </citation>
    <scope>NUCLEOTIDE SEQUENCE [LARGE SCALE GENOMIC DNA]</scope>
    <source>
        <strain evidence="7">CGMCC 1.16326</strain>
    </source>
</reference>
<sequence length="255" mass="27643">MQADTRHQRILDLLMRRGYAGIDELTIAFGVTPQTIRRDLQELADKGLLRRRHGGASVSSSTANTDYARRHVENAEAKARIAWAAADLIAPDSSLFLTAGTTMEAAAEAIAKSASGSLRVVTNSTTAARTLGRNPAVSVLVTGGTWMTNNEALAGPAAADFADRYRCDVMMTSCGGIDPDGWLLEFRDEEVVTAKAMLANARRRVLLVDHTKFARVASCKLAHLEEMTTIVTDRAPGQEMTRLITRAKCELIVAR</sequence>
<dbReference type="Proteomes" id="UP001596104">
    <property type="component" value="Unassembled WGS sequence"/>
</dbReference>
<dbReference type="SUPFAM" id="SSF46785">
    <property type="entry name" value="Winged helix' DNA-binding domain"/>
    <property type="match status" value="1"/>
</dbReference>
<dbReference type="InterPro" id="IPR036388">
    <property type="entry name" value="WH-like_DNA-bd_sf"/>
</dbReference>
<dbReference type="Gene3D" id="1.10.10.10">
    <property type="entry name" value="Winged helix-like DNA-binding domain superfamily/Winged helix DNA-binding domain"/>
    <property type="match status" value="1"/>
</dbReference>
<evidence type="ECO:0000313" key="6">
    <source>
        <dbReference type="EMBL" id="MFC5392586.1"/>
    </source>
</evidence>
<dbReference type="InterPro" id="IPR014036">
    <property type="entry name" value="DeoR-like_C"/>
</dbReference>
<dbReference type="Gene3D" id="3.40.50.1360">
    <property type="match status" value="1"/>
</dbReference>
<dbReference type="InterPro" id="IPR050313">
    <property type="entry name" value="Carb_Metab_HTH_regulators"/>
</dbReference>
<evidence type="ECO:0000256" key="1">
    <source>
        <dbReference type="ARBA" id="ARBA00022491"/>
    </source>
</evidence>
<evidence type="ECO:0000256" key="4">
    <source>
        <dbReference type="ARBA" id="ARBA00023163"/>
    </source>
</evidence>
<dbReference type="SMART" id="SM00420">
    <property type="entry name" value="HTH_DEOR"/>
    <property type="match status" value="1"/>
</dbReference>
<keyword evidence="3 6" id="KW-0238">DNA-binding</keyword>
<evidence type="ECO:0000313" key="7">
    <source>
        <dbReference type="Proteomes" id="UP001596104"/>
    </source>
</evidence>
<dbReference type="InterPro" id="IPR036390">
    <property type="entry name" value="WH_DNA-bd_sf"/>
</dbReference>
<keyword evidence="1" id="KW-0678">Repressor</keyword>
<accession>A0ABW0H635</accession>
<evidence type="ECO:0000259" key="5">
    <source>
        <dbReference type="PROSITE" id="PS51000"/>
    </source>
</evidence>
<dbReference type="SMART" id="SM01134">
    <property type="entry name" value="DeoRC"/>
    <property type="match status" value="1"/>
</dbReference>